<dbReference type="RefSeq" id="WP_212644108.1">
    <property type="nucleotide sequence ID" value="NZ_CP074132.1"/>
</dbReference>
<accession>A0ABX8CEJ8</accession>
<feature type="transmembrane region" description="Helical" evidence="1">
    <location>
        <begin position="128"/>
        <end position="151"/>
    </location>
</feature>
<name>A0ABX8CEJ8_9ACTN</name>
<feature type="transmembrane region" description="Helical" evidence="1">
    <location>
        <begin position="61"/>
        <end position="81"/>
    </location>
</feature>
<gene>
    <name evidence="2" type="ORF">KGD83_13570</name>
</gene>
<feature type="transmembrane region" description="Helical" evidence="1">
    <location>
        <begin position="88"/>
        <end position="108"/>
    </location>
</feature>
<proteinExistence type="predicted"/>
<evidence type="ECO:0000313" key="3">
    <source>
        <dbReference type="Proteomes" id="UP000678016"/>
    </source>
</evidence>
<sequence length="158" mass="16205">MTSTTAERTGRPGTVEAAFLLLLALIAVDLVLWVLNVFVVAPTGLDSMRAAAGEEGGLRQAAVSGAAALLFAAAGVLLAVLVRRGRNWARLLIAAAAALVVLMDLATANMDAIVRPPAGMSAYDVLGYTVPGLLGLSALVLLFLPASNAYFSRGARAE</sequence>
<keyword evidence="1" id="KW-1133">Transmembrane helix</keyword>
<feature type="transmembrane region" description="Helical" evidence="1">
    <location>
        <begin position="18"/>
        <end position="41"/>
    </location>
</feature>
<dbReference type="EMBL" id="CP074132">
    <property type="protein sequence ID" value="QUX31423.1"/>
    <property type="molecule type" value="Genomic_DNA"/>
</dbReference>
<evidence type="ECO:0000256" key="1">
    <source>
        <dbReference type="SAM" id="Phobius"/>
    </source>
</evidence>
<keyword evidence="1" id="KW-0812">Transmembrane</keyword>
<keyword evidence="3" id="KW-1185">Reference proteome</keyword>
<protein>
    <submittedName>
        <fullName evidence="2">Uncharacterized protein</fullName>
    </submittedName>
</protein>
<reference evidence="3" key="1">
    <citation type="submission" date="2021-05" db="EMBL/GenBank/DDBJ databases">
        <title>Direct Submission.</title>
        <authorList>
            <person name="Li K."/>
            <person name="Gao J."/>
        </authorList>
    </citation>
    <scope>NUCLEOTIDE SEQUENCE [LARGE SCALE GENOMIC DNA]</scope>
    <source>
        <strain evidence="3">HDS12</strain>
    </source>
</reference>
<keyword evidence="1" id="KW-0472">Membrane</keyword>
<dbReference type="Proteomes" id="UP000678016">
    <property type="component" value="Chromosome"/>
</dbReference>
<organism evidence="2 3">
    <name type="scientific">Nocardiopsis akebiae</name>
    <dbReference type="NCBI Taxonomy" id="2831968"/>
    <lineage>
        <taxon>Bacteria</taxon>
        <taxon>Bacillati</taxon>
        <taxon>Actinomycetota</taxon>
        <taxon>Actinomycetes</taxon>
        <taxon>Streptosporangiales</taxon>
        <taxon>Nocardiopsidaceae</taxon>
        <taxon>Nocardiopsis</taxon>
    </lineage>
</organism>
<evidence type="ECO:0000313" key="2">
    <source>
        <dbReference type="EMBL" id="QUX31423.1"/>
    </source>
</evidence>